<evidence type="ECO:0000313" key="2">
    <source>
        <dbReference type="Proteomes" id="UP000233375"/>
    </source>
</evidence>
<proteinExistence type="predicted"/>
<evidence type="ECO:0000313" key="1">
    <source>
        <dbReference type="EMBL" id="PKG23129.1"/>
    </source>
</evidence>
<dbReference type="OrthoDB" id="2885086at2"/>
<reference evidence="1 2" key="1">
    <citation type="journal article" date="2003" name="Int. J. Syst. Evol. Microbiol.">
        <title>Bacillus nealsonii sp. nov., isolated from a spacecraft-assembly facility, whose spores are gamma-radiation resistant.</title>
        <authorList>
            <person name="Venkateswaran K."/>
            <person name="Kempf M."/>
            <person name="Chen F."/>
            <person name="Satomi M."/>
            <person name="Nicholson W."/>
            <person name="Kern R."/>
        </authorList>
    </citation>
    <scope>NUCLEOTIDE SEQUENCE [LARGE SCALE GENOMIC DNA]</scope>
    <source>
        <strain evidence="1 2">FO-92</strain>
    </source>
</reference>
<dbReference type="Proteomes" id="UP000233375">
    <property type="component" value="Unassembled WGS sequence"/>
</dbReference>
<name>A0A2N0Z0U4_9BACI</name>
<accession>A0A2N0Z0U4</accession>
<dbReference type="AlphaFoldDB" id="A0A2N0Z0U4"/>
<dbReference type="RefSeq" id="WP_101177769.1">
    <property type="nucleotide sequence ID" value="NZ_PISE01000029.1"/>
</dbReference>
<comment type="caution">
    <text evidence="1">The sequence shown here is derived from an EMBL/GenBank/DDBJ whole genome shotgun (WGS) entry which is preliminary data.</text>
</comment>
<organism evidence="1 2">
    <name type="scientific">Niallia nealsonii</name>
    <dbReference type="NCBI Taxonomy" id="115979"/>
    <lineage>
        <taxon>Bacteria</taxon>
        <taxon>Bacillati</taxon>
        <taxon>Bacillota</taxon>
        <taxon>Bacilli</taxon>
        <taxon>Bacillales</taxon>
        <taxon>Bacillaceae</taxon>
        <taxon>Niallia</taxon>
    </lineage>
</organism>
<gene>
    <name evidence="1" type="ORF">CWS01_13750</name>
</gene>
<keyword evidence="2" id="KW-1185">Reference proteome</keyword>
<sequence length="115" mass="13205">MFIGMQTLPVVYVDNNLQEALENITITFDGNKAKEPTFKSIKSGERVFTGLYNKFDEIRAIYLKYYNDKLAIMEKKQIYKVFNNTILGTVGIILVEIVGKQQDGKLELKITENFS</sequence>
<dbReference type="EMBL" id="PISE01000029">
    <property type="protein sequence ID" value="PKG23129.1"/>
    <property type="molecule type" value="Genomic_DNA"/>
</dbReference>
<protein>
    <submittedName>
        <fullName evidence="1">Uncharacterized protein</fullName>
    </submittedName>
</protein>